<protein>
    <submittedName>
        <fullName evidence="1">Uncharacterized protein</fullName>
    </submittedName>
</protein>
<organism evidence="1 2">
    <name type="scientific">Aphanizomenon flos-aquae WA102</name>
    <dbReference type="NCBI Taxonomy" id="1710896"/>
    <lineage>
        <taxon>Bacteria</taxon>
        <taxon>Bacillati</taxon>
        <taxon>Cyanobacteriota</taxon>
        <taxon>Cyanophyceae</taxon>
        <taxon>Nostocales</taxon>
        <taxon>Aphanizomenonaceae</taxon>
        <taxon>Aphanizomenon</taxon>
    </lineage>
</organism>
<dbReference type="AlphaFoldDB" id="A0A1B7WX73"/>
<dbReference type="Proteomes" id="UP000092093">
    <property type="component" value="Unassembled WGS sequence"/>
</dbReference>
<evidence type="ECO:0000313" key="2">
    <source>
        <dbReference type="Proteomes" id="UP000092093"/>
    </source>
</evidence>
<comment type="caution">
    <text evidence="1">The sequence shown here is derived from an EMBL/GenBank/DDBJ whole genome shotgun (WGS) entry which is preliminary data.</text>
</comment>
<evidence type="ECO:0000313" key="1">
    <source>
        <dbReference type="EMBL" id="OBQ41685.1"/>
    </source>
</evidence>
<proteinExistence type="predicted"/>
<reference evidence="1 2" key="1">
    <citation type="submission" date="2015-09" db="EMBL/GenBank/DDBJ databases">
        <title>Aphanizomenon flos-aquae WA102.</title>
        <authorList>
            <person name="Driscoll C."/>
        </authorList>
    </citation>
    <scope>NUCLEOTIDE SEQUENCE [LARGE SCALE GENOMIC DNA]</scope>
    <source>
        <strain evidence="1">WA102</strain>
    </source>
</reference>
<name>A0A1B7WX73_APHFL</name>
<accession>A0A1B7WX73</accession>
<dbReference type="EMBL" id="LJOW01000139">
    <property type="protein sequence ID" value="OBQ41685.1"/>
    <property type="molecule type" value="Genomic_DNA"/>
</dbReference>
<gene>
    <name evidence="1" type="ORF">AN484_20405</name>
</gene>
<sequence>MTNTMARPCKIDTVNFRRVLRDPERAILLSAGAGDISQGFYLMLEIYAHLHAQGFRPGDSVEDIGLVHNSYAKNA</sequence>